<feature type="region of interest" description="Disordered" evidence="7">
    <location>
        <begin position="146"/>
        <end position="194"/>
    </location>
</feature>
<dbReference type="PIRSF" id="PIRSF004810">
    <property type="entry name" value="ChrA"/>
    <property type="match status" value="1"/>
</dbReference>
<evidence type="ECO:0000256" key="8">
    <source>
        <dbReference type="SAM" id="Phobius"/>
    </source>
</evidence>
<dbReference type="PANTHER" id="PTHR33567:SF3">
    <property type="entry name" value="CHROMATE ION TRANSPORTER (EUROFUNG)"/>
    <property type="match status" value="1"/>
</dbReference>
<evidence type="ECO:0000256" key="6">
    <source>
        <dbReference type="ARBA" id="ARBA00023136"/>
    </source>
</evidence>
<protein>
    <submittedName>
        <fullName evidence="9">Chromate efflux transporter</fullName>
    </submittedName>
</protein>
<evidence type="ECO:0000256" key="2">
    <source>
        <dbReference type="ARBA" id="ARBA00005262"/>
    </source>
</evidence>
<dbReference type="Proteomes" id="UP001500755">
    <property type="component" value="Unassembled WGS sequence"/>
</dbReference>
<feature type="transmembrane region" description="Helical" evidence="8">
    <location>
        <begin position="39"/>
        <end position="63"/>
    </location>
</feature>
<dbReference type="Pfam" id="PF02417">
    <property type="entry name" value="Chromate_transp"/>
    <property type="match status" value="2"/>
</dbReference>
<evidence type="ECO:0000256" key="1">
    <source>
        <dbReference type="ARBA" id="ARBA00004651"/>
    </source>
</evidence>
<dbReference type="EMBL" id="BAAANO010000025">
    <property type="protein sequence ID" value="GAA2012154.1"/>
    <property type="molecule type" value="Genomic_DNA"/>
</dbReference>
<evidence type="ECO:0000256" key="3">
    <source>
        <dbReference type="ARBA" id="ARBA00022475"/>
    </source>
</evidence>
<feature type="transmembrane region" description="Helical" evidence="8">
    <location>
        <begin position="262"/>
        <end position="286"/>
    </location>
</feature>
<keyword evidence="5 8" id="KW-1133">Transmembrane helix</keyword>
<evidence type="ECO:0000313" key="10">
    <source>
        <dbReference type="Proteomes" id="UP001500755"/>
    </source>
</evidence>
<comment type="caution">
    <text evidence="9">The sequence shown here is derived from an EMBL/GenBank/DDBJ whole genome shotgun (WGS) entry which is preliminary data.</text>
</comment>
<proteinExistence type="inferred from homology"/>
<keyword evidence="6 8" id="KW-0472">Membrane</keyword>
<feature type="transmembrane region" description="Helical" evidence="8">
    <location>
        <begin position="108"/>
        <end position="135"/>
    </location>
</feature>
<feature type="transmembrane region" description="Helical" evidence="8">
    <location>
        <begin position="232"/>
        <end position="250"/>
    </location>
</feature>
<sequence length="397" mass="38622">MTEEEYADLVALCQFLPGPASSQVGMAVGLRRAGHLGMFLAWLAFTLPSAVALAVFAFVFGALGGPALAGGEPAGWIIGLGCAVVAVVAQAVLGMAGNLASGRLTAAIAVGAFVLVTLVPHTLAPVGAILLGAALASAIHRRQGVASTSDAPEAPRGSDGGSGGDGPSGGNGGVGSGGDRAVGGPDDSGRPASARSSRGVALGALALFVLVLVGLPIGAAAGVPGFGFLDTYYRAGSLVFGGGHVVLPLLEGGTVGAGTVGAADFLAGYGAAQAVPGPLFTFAAFLGVVDAAGPGGVFGGLLALLAVFLPAALLVLGVLPFWEQVRTRPGIRRAMVGANAAVVGILAAALWNPVFTTGILGVGTLCVAAVCFVALVVWKLPAWSVVIAAGVVGAFAF</sequence>
<feature type="transmembrane region" description="Helical" evidence="8">
    <location>
        <begin position="200"/>
        <end position="226"/>
    </location>
</feature>
<evidence type="ECO:0000256" key="5">
    <source>
        <dbReference type="ARBA" id="ARBA00022989"/>
    </source>
</evidence>
<accession>A0ABN2TJY2</accession>
<feature type="transmembrane region" description="Helical" evidence="8">
    <location>
        <begin position="334"/>
        <end position="351"/>
    </location>
</feature>
<feature type="transmembrane region" description="Helical" evidence="8">
    <location>
        <begin position="75"/>
        <end position="96"/>
    </location>
</feature>
<keyword evidence="10" id="KW-1185">Reference proteome</keyword>
<name>A0ABN2TJY2_9MICO</name>
<keyword evidence="4 8" id="KW-0812">Transmembrane</keyword>
<evidence type="ECO:0000256" key="4">
    <source>
        <dbReference type="ARBA" id="ARBA00022692"/>
    </source>
</evidence>
<gene>
    <name evidence="9" type="primary">chrA</name>
    <name evidence="9" type="ORF">GCM10009755_24480</name>
</gene>
<comment type="similarity">
    <text evidence="2">Belongs to the chromate ion transporter (CHR) (TC 2.A.51) family.</text>
</comment>
<feature type="transmembrane region" description="Helical" evidence="8">
    <location>
        <begin position="298"/>
        <end position="322"/>
    </location>
</feature>
<reference evidence="9 10" key="1">
    <citation type="journal article" date="2019" name="Int. J. Syst. Evol. Microbiol.">
        <title>The Global Catalogue of Microorganisms (GCM) 10K type strain sequencing project: providing services to taxonomists for standard genome sequencing and annotation.</title>
        <authorList>
            <consortium name="The Broad Institute Genomics Platform"/>
            <consortium name="The Broad Institute Genome Sequencing Center for Infectious Disease"/>
            <person name="Wu L."/>
            <person name="Ma J."/>
        </authorList>
    </citation>
    <scope>NUCLEOTIDE SEQUENCE [LARGE SCALE GENOMIC DNA]</scope>
    <source>
        <strain evidence="9 10">JCM 14546</strain>
    </source>
</reference>
<comment type="subcellular location">
    <subcellularLocation>
        <location evidence="1">Cell membrane</location>
        <topology evidence="1">Multi-pass membrane protein</topology>
    </subcellularLocation>
</comment>
<evidence type="ECO:0000313" key="9">
    <source>
        <dbReference type="EMBL" id="GAA2012154.1"/>
    </source>
</evidence>
<feature type="compositionally biased region" description="Low complexity" evidence="7">
    <location>
        <begin position="182"/>
        <end position="194"/>
    </location>
</feature>
<evidence type="ECO:0000256" key="7">
    <source>
        <dbReference type="SAM" id="MobiDB-lite"/>
    </source>
</evidence>
<feature type="compositionally biased region" description="Gly residues" evidence="7">
    <location>
        <begin position="158"/>
        <end position="181"/>
    </location>
</feature>
<dbReference type="PANTHER" id="PTHR33567">
    <property type="entry name" value="CHROMATE ION TRANSPORTER (EUROFUNG)"/>
    <property type="match status" value="1"/>
</dbReference>
<dbReference type="InterPro" id="IPR003370">
    <property type="entry name" value="Chromate_transpt"/>
</dbReference>
<organism evidence="9 10">
    <name type="scientific">Brevibacterium samyangense</name>
    <dbReference type="NCBI Taxonomy" id="366888"/>
    <lineage>
        <taxon>Bacteria</taxon>
        <taxon>Bacillati</taxon>
        <taxon>Actinomycetota</taxon>
        <taxon>Actinomycetes</taxon>
        <taxon>Micrococcales</taxon>
        <taxon>Brevibacteriaceae</taxon>
        <taxon>Brevibacterium</taxon>
    </lineage>
</organism>
<keyword evidence="3" id="KW-1003">Cell membrane</keyword>
<dbReference type="InterPro" id="IPR014047">
    <property type="entry name" value="Chr_Tranpt_l_chain"/>
</dbReference>